<dbReference type="EMBL" id="QURR01000029">
    <property type="protein sequence ID" value="RGE41346.1"/>
    <property type="molecule type" value="Genomic_DNA"/>
</dbReference>
<evidence type="ECO:0000313" key="2">
    <source>
        <dbReference type="Proteomes" id="UP000261948"/>
    </source>
</evidence>
<reference evidence="1 2" key="1">
    <citation type="submission" date="2018-08" db="EMBL/GenBank/DDBJ databases">
        <title>Comamonas testosteroni strain SWCO2.</title>
        <authorList>
            <person name="Jiang N."/>
            <person name="Zhang X.Z."/>
        </authorList>
    </citation>
    <scope>NUCLEOTIDE SEQUENCE [LARGE SCALE GENOMIC DNA]</scope>
    <source>
        <strain evidence="1 2">SWCO2</strain>
    </source>
</reference>
<organism evidence="1 2">
    <name type="scientific">Comamonas testosteroni</name>
    <name type="common">Pseudomonas testosteroni</name>
    <dbReference type="NCBI Taxonomy" id="285"/>
    <lineage>
        <taxon>Bacteria</taxon>
        <taxon>Pseudomonadati</taxon>
        <taxon>Pseudomonadota</taxon>
        <taxon>Betaproteobacteria</taxon>
        <taxon>Burkholderiales</taxon>
        <taxon>Comamonadaceae</taxon>
        <taxon>Comamonas</taxon>
    </lineage>
</organism>
<name>A0A373FB13_COMTE</name>
<gene>
    <name evidence="1" type="ORF">DZC30_18735</name>
</gene>
<proteinExistence type="predicted"/>
<keyword evidence="2" id="KW-1185">Reference proteome</keyword>
<evidence type="ECO:0008006" key="3">
    <source>
        <dbReference type="Google" id="ProtNLM"/>
    </source>
</evidence>
<comment type="caution">
    <text evidence="1">The sequence shown here is derived from an EMBL/GenBank/DDBJ whole genome shotgun (WGS) entry which is preliminary data.</text>
</comment>
<dbReference type="AlphaFoldDB" id="A0A373FB13"/>
<dbReference type="Proteomes" id="UP000261948">
    <property type="component" value="Unassembled WGS sequence"/>
</dbReference>
<accession>A0A373FB13</accession>
<sequence length="151" mass="17246">MNVASSTSHQEISELARDLVSEIQDLYRNAEALPMRHLSAYTQTRNHEVTLYVRVFSSMYGQARFTRALGLDVLKRNGRVLVISNIEFAPSLQGRGLLKALMVEAIEKIEDLDIVEFENVLNEKLTHDLLHLGYIHRDMSVPFGSMFKVVR</sequence>
<evidence type="ECO:0000313" key="1">
    <source>
        <dbReference type="EMBL" id="RGE41346.1"/>
    </source>
</evidence>
<dbReference type="OrthoDB" id="281808at2"/>
<protein>
    <recommendedName>
        <fullName evidence="3">N-acetyltransferase domain-containing protein</fullName>
    </recommendedName>
</protein>